<name>A0A2P6NL34_9EUKA</name>
<protein>
    <submittedName>
        <fullName evidence="1">Uncharacterized protein</fullName>
    </submittedName>
</protein>
<proteinExistence type="predicted"/>
<comment type="caution">
    <text evidence="1">The sequence shown here is derived from an EMBL/GenBank/DDBJ whole genome shotgun (WGS) entry which is preliminary data.</text>
</comment>
<dbReference type="EMBL" id="MDYQ01000059">
    <property type="protein sequence ID" value="PRP84648.1"/>
    <property type="molecule type" value="Genomic_DNA"/>
</dbReference>
<dbReference type="InParanoid" id="A0A2P6NL34"/>
<dbReference type="AlphaFoldDB" id="A0A2P6NL34"/>
<sequence>MRILPFFSTRYDNAKSPWILVFLTCFFEKVIPSNSSTQAVSRRGGHRHRVREETTPSWMLAHAKLATEWSQRRPLPASDPSFKREPLEQQCMGSLMFRTLDKREKTNSSKDEASEPQQTLSEQCGVHIIVGGHACSDGGPSDPLCWLLPDFTKNHHTPIIRPTRALRAVGRYPT</sequence>
<gene>
    <name evidence="1" type="ORF">PROFUN_07898</name>
</gene>
<evidence type="ECO:0000313" key="2">
    <source>
        <dbReference type="Proteomes" id="UP000241769"/>
    </source>
</evidence>
<dbReference type="Proteomes" id="UP000241769">
    <property type="component" value="Unassembled WGS sequence"/>
</dbReference>
<organism evidence="1 2">
    <name type="scientific">Planoprotostelium fungivorum</name>
    <dbReference type="NCBI Taxonomy" id="1890364"/>
    <lineage>
        <taxon>Eukaryota</taxon>
        <taxon>Amoebozoa</taxon>
        <taxon>Evosea</taxon>
        <taxon>Variosea</taxon>
        <taxon>Cavosteliida</taxon>
        <taxon>Cavosteliaceae</taxon>
        <taxon>Planoprotostelium</taxon>
    </lineage>
</organism>
<accession>A0A2P6NL34</accession>
<reference evidence="1 2" key="1">
    <citation type="journal article" date="2018" name="Genome Biol. Evol.">
        <title>Multiple Roots of Fruiting Body Formation in Amoebozoa.</title>
        <authorList>
            <person name="Hillmann F."/>
            <person name="Forbes G."/>
            <person name="Novohradska S."/>
            <person name="Ferling I."/>
            <person name="Riege K."/>
            <person name="Groth M."/>
            <person name="Westermann M."/>
            <person name="Marz M."/>
            <person name="Spaller T."/>
            <person name="Winckler T."/>
            <person name="Schaap P."/>
            <person name="Glockner G."/>
        </authorList>
    </citation>
    <scope>NUCLEOTIDE SEQUENCE [LARGE SCALE GENOMIC DNA]</scope>
    <source>
        <strain evidence="1 2">Jena</strain>
    </source>
</reference>
<keyword evidence="2" id="KW-1185">Reference proteome</keyword>
<evidence type="ECO:0000313" key="1">
    <source>
        <dbReference type="EMBL" id="PRP84648.1"/>
    </source>
</evidence>